<feature type="domain" description="HAUS augmin-like complex subunit 6 N-terminal" evidence="2">
    <location>
        <begin position="40"/>
        <end position="96"/>
    </location>
</feature>
<evidence type="ECO:0000313" key="4">
    <source>
        <dbReference type="Proteomes" id="UP000226431"/>
    </source>
</evidence>
<accession>A0A2C5Z6X1</accession>
<feature type="compositionally biased region" description="Basic and acidic residues" evidence="1">
    <location>
        <begin position="484"/>
        <end position="496"/>
    </location>
</feature>
<sequence length="676" mass="76678">MASLQHARTRSAASLPRPQERRLEGGGLVTGFVKTNIPIFLTNLRLLDFDLRPDWPDIKADMFETNSSLKREKRVESVEWALFHLFSLLDPEETAAVGILPYPGFAWTSADQSVLVLQKLKPYFPPPGQLESLSLRAGLLRALEGAKRSGLLGRECVIRKTMLDDCRGDRFEEVLACISTAVLKAKVTRDKRRAASRVPPAFSFALETEDNVEFLLFPLALSYRVSLCRLLERKEAARVRYLWFAREIIAKERSLAESEKSIQLREQKRDRSYETRGTELEDNMTEIRRKVDKNWSDNPDWKDAILGRSGGGVSCGFVSRPFDAVWRRVQQGRTSELTDDDQGLPVNLEGRIRVLEERVKKWEAFRDGIIGTRHRAKQVIPNDPDSGKPAVGLDLSFREHDSLQVRNVKDVDVAPGVERRHNPLSDADEAWQHCARLRAVLDKFKRRVTTPHTHPYDHMMDARPSTSVLPPPVGVCRPDLQSSDDGHLEPVREKYGRGIQPVAKDSTPYERWPLTEPQPAKPNLRTVNHAKPLADKPDTPRHTLSLSERTCLSMSRTDSSTSLQEPEPGPAPKPAEEDESAEVIDDLINRTRRSMAGFEKAQQKARLERRRSERKARMSPRKESALYPTPEEEEQTAVLRLDPGDEDDVEAVFRSRPKIVASPRASPMREGRGEDE</sequence>
<comment type="caution">
    <text evidence="3">The sequence shown here is derived from an EMBL/GenBank/DDBJ whole genome shotgun (WGS) entry which is preliminary data.</text>
</comment>
<evidence type="ECO:0000256" key="1">
    <source>
        <dbReference type="SAM" id="MobiDB-lite"/>
    </source>
</evidence>
<gene>
    <name evidence="3" type="ORF">CDD80_2614</name>
</gene>
<dbReference type="OrthoDB" id="5575722at2759"/>
<dbReference type="STRING" id="2004952.A0A2C5Z6X1"/>
<feature type="compositionally biased region" description="Basic and acidic residues" evidence="1">
    <location>
        <begin position="532"/>
        <end position="541"/>
    </location>
</feature>
<dbReference type="InterPro" id="IPR028163">
    <property type="entry name" value="HAUS_6_N"/>
</dbReference>
<dbReference type="AlphaFoldDB" id="A0A2C5Z6X1"/>
<evidence type="ECO:0000313" key="3">
    <source>
        <dbReference type="EMBL" id="PHH75124.1"/>
    </source>
</evidence>
<feature type="compositionally biased region" description="Basic residues" evidence="1">
    <location>
        <begin position="607"/>
        <end position="619"/>
    </location>
</feature>
<feature type="compositionally biased region" description="Basic and acidic residues" evidence="1">
    <location>
        <begin position="667"/>
        <end position="676"/>
    </location>
</feature>
<feature type="compositionally biased region" description="Polar residues" evidence="1">
    <location>
        <begin position="542"/>
        <end position="564"/>
    </location>
</feature>
<feature type="region of interest" description="Disordered" evidence="1">
    <location>
        <begin position="478"/>
        <end position="676"/>
    </location>
</feature>
<dbReference type="Pfam" id="PF14661">
    <property type="entry name" value="HAUS6_N"/>
    <property type="match status" value="2"/>
</dbReference>
<dbReference type="EMBL" id="NJES01000234">
    <property type="protein sequence ID" value="PHH75124.1"/>
    <property type="molecule type" value="Genomic_DNA"/>
</dbReference>
<keyword evidence="4" id="KW-1185">Reference proteome</keyword>
<feature type="compositionally biased region" description="Acidic residues" evidence="1">
    <location>
        <begin position="576"/>
        <end position="585"/>
    </location>
</feature>
<protein>
    <recommendedName>
        <fullName evidence="2">HAUS augmin-like complex subunit 6 N-terminal domain-containing protein</fullName>
    </recommendedName>
</protein>
<reference evidence="3 4" key="1">
    <citation type="submission" date="2017-06" db="EMBL/GenBank/DDBJ databases">
        <title>Ant-infecting Ophiocordyceps genomes reveal a high diversity of potential behavioral manipulation genes and a possible major role for enterotoxins.</title>
        <authorList>
            <person name="De Bekker C."/>
            <person name="Evans H.C."/>
            <person name="Brachmann A."/>
            <person name="Hughes D.P."/>
        </authorList>
    </citation>
    <scope>NUCLEOTIDE SEQUENCE [LARGE SCALE GENOMIC DNA]</scope>
    <source>
        <strain evidence="3 4">Map16</strain>
    </source>
</reference>
<organism evidence="3 4">
    <name type="scientific">Ophiocordyceps camponoti-rufipedis</name>
    <dbReference type="NCBI Taxonomy" id="2004952"/>
    <lineage>
        <taxon>Eukaryota</taxon>
        <taxon>Fungi</taxon>
        <taxon>Dikarya</taxon>
        <taxon>Ascomycota</taxon>
        <taxon>Pezizomycotina</taxon>
        <taxon>Sordariomycetes</taxon>
        <taxon>Hypocreomycetidae</taxon>
        <taxon>Hypocreales</taxon>
        <taxon>Ophiocordycipitaceae</taxon>
        <taxon>Ophiocordyceps</taxon>
    </lineage>
</organism>
<name>A0A2C5Z6X1_9HYPO</name>
<feature type="domain" description="HAUS augmin-like complex subunit 6 N-terminal" evidence="2">
    <location>
        <begin position="118"/>
        <end position="296"/>
    </location>
</feature>
<evidence type="ECO:0000259" key="2">
    <source>
        <dbReference type="Pfam" id="PF14661"/>
    </source>
</evidence>
<proteinExistence type="predicted"/>
<feature type="region of interest" description="Disordered" evidence="1">
    <location>
        <begin position="1"/>
        <end position="20"/>
    </location>
</feature>
<dbReference type="Proteomes" id="UP000226431">
    <property type="component" value="Unassembled WGS sequence"/>
</dbReference>